<proteinExistence type="predicted"/>
<evidence type="ECO:0000256" key="1">
    <source>
        <dbReference type="SAM" id="MobiDB-lite"/>
    </source>
</evidence>
<evidence type="ECO:0000313" key="4">
    <source>
        <dbReference type="Proteomes" id="UP000215289"/>
    </source>
</evidence>
<protein>
    <recommendedName>
        <fullName evidence="2">Heterokaryon incompatibility domain-containing protein</fullName>
    </recommendedName>
</protein>
<dbReference type="PANTHER" id="PTHR24148:SF64">
    <property type="entry name" value="HETEROKARYON INCOMPATIBILITY DOMAIN-CONTAINING PROTEIN"/>
    <property type="match status" value="1"/>
</dbReference>
<dbReference type="AlphaFoldDB" id="A0A421D379"/>
<evidence type="ECO:0000313" key="3">
    <source>
        <dbReference type="EMBL" id="RLL96549.1"/>
    </source>
</evidence>
<feature type="compositionally biased region" description="Basic and acidic residues" evidence="1">
    <location>
        <begin position="153"/>
        <end position="165"/>
    </location>
</feature>
<dbReference type="EMBL" id="NIDN02000107">
    <property type="protein sequence ID" value="RLL96549.1"/>
    <property type="molecule type" value="Genomic_DNA"/>
</dbReference>
<feature type="compositionally biased region" description="Low complexity" evidence="1">
    <location>
        <begin position="73"/>
        <end position="95"/>
    </location>
</feature>
<reference evidence="3 4" key="1">
    <citation type="submission" date="2018-08" db="EMBL/GenBank/DDBJ databases">
        <title>Draft genome sequences of two Aspergillus turcosus clinical strains isolated from bronchoalveolar lavage fluid: one azole-susceptible and the other azole-resistant.</title>
        <authorList>
            <person name="Parent-Michaud M."/>
            <person name="Dufresne P.J."/>
            <person name="Fournier E."/>
            <person name="Martineau C."/>
            <person name="Moreira S."/>
            <person name="Perkins V."/>
            <person name="De Repentigny L."/>
            <person name="Dufresne S.F."/>
        </authorList>
    </citation>
    <scope>NUCLEOTIDE SEQUENCE [LARGE SCALE GENOMIC DNA]</scope>
    <source>
        <strain evidence="3">HMR AF 1038</strain>
    </source>
</reference>
<dbReference type="STRING" id="1245748.A0A421D379"/>
<name>A0A421D379_9EURO</name>
<dbReference type="InterPro" id="IPR052895">
    <property type="entry name" value="HetReg/Transcr_Mod"/>
</dbReference>
<keyword evidence="4" id="KW-1185">Reference proteome</keyword>
<feature type="domain" description="Heterokaryon incompatibility" evidence="2">
    <location>
        <begin position="258"/>
        <end position="419"/>
    </location>
</feature>
<accession>A0A421D379</accession>
<organism evidence="3 4">
    <name type="scientific">Aspergillus turcosus</name>
    <dbReference type="NCBI Taxonomy" id="1245748"/>
    <lineage>
        <taxon>Eukaryota</taxon>
        <taxon>Fungi</taxon>
        <taxon>Dikarya</taxon>
        <taxon>Ascomycota</taxon>
        <taxon>Pezizomycotina</taxon>
        <taxon>Eurotiomycetes</taxon>
        <taxon>Eurotiomycetidae</taxon>
        <taxon>Eurotiales</taxon>
        <taxon>Aspergillaceae</taxon>
        <taxon>Aspergillus</taxon>
        <taxon>Aspergillus subgen. Fumigati</taxon>
    </lineage>
</organism>
<dbReference type="OrthoDB" id="5362512at2759"/>
<dbReference type="InterPro" id="IPR010730">
    <property type="entry name" value="HET"/>
</dbReference>
<dbReference type="Proteomes" id="UP000215289">
    <property type="component" value="Unassembled WGS sequence"/>
</dbReference>
<dbReference type="PANTHER" id="PTHR24148">
    <property type="entry name" value="ANKYRIN REPEAT DOMAIN-CONTAINING PROTEIN 39 HOMOLOG-RELATED"/>
    <property type="match status" value="1"/>
</dbReference>
<gene>
    <name evidence="3" type="ORF">CFD26_105069</name>
</gene>
<feature type="compositionally biased region" description="Low complexity" evidence="1">
    <location>
        <begin position="20"/>
        <end position="31"/>
    </location>
</feature>
<comment type="caution">
    <text evidence="3">The sequence shown here is derived from an EMBL/GenBank/DDBJ whole genome shotgun (WGS) entry which is preliminary data.</text>
</comment>
<evidence type="ECO:0000259" key="2">
    <source>
        <dbReference type="Pfam" id="PF06985"/>
    </source>
</evidence>
<sequence length="791" mass="87615">MAQKVRFRDRLSHLFKKKPSSIAASSESSIILVDAPTPDQNTTSNAATPSITVSDSHPANSRAKTPTSPPPAASASTAQAPDSAPSAAGPAQPTTKATGQTTLVGNDPSEARPVFGPERPPPEQQQGKQRKKLFGQRKTEGEPSSNAAAGSSKEQEANKEGDVPEFRVRVDKKFWPAFDPGEGGSTLNGTGSLFYDFTSGLHGQWGRGADFGPGYFGNQLFHSEKWSSGSEYPVPSRLFDLVQRRVVESQEVGTRVRYAVVSHVWGRTRNVDGEKYGVDWKIPIRSEDKLEKILEAARVVIGERYIWMDVLCLDQRRKNELEIAQMKAYFGNATGCLVWLDDAFEQGNWDEILGAIKEINKFFRLDEYSVPTVSVASMFGPNSSFLERKFDSVEAFRWIGKILLIEKAPWFKRVWTLQEGVIPDNVFFCTPERYMTSASTFFQTVGLCEQIAKLLLDLGVMEGFAINSELQKSELYKMLKLRQLYRTGDISFWHLVQAVRSRECTYEQDRVFGVCGLVHGTIPVINYDRSVQGLLDDLFKAYVDDGDFSACLFIGGRSLTPDKEISMGYISPGAPRHDETHLLVLAENGLRMTNVGFDWVTRVYCIFSCPSEGKLFDWSRRFPAPLYSEPETQKAMALAWGMPTDTMKIGKDDPMDLVVGAWAAWGSMSGLGRSEGGELIMKAFGEEFAEAYYQLEPQGLLTWTKTMHLALDRNDSAIVLIWTTHAEVQVAVVSEPVEGRVMVVTPSSYAEHPGRGCLICQQLPNGSIRKIGIGLGKAIKVASTGTFLMTV</sequence>
<dbReference type="Pfam" id="PF06985">
    <property type="entry name" value="HET"/>
    <property type="match status" value="1"/>
</dbReference>
<feature type="compositionally biased region" description="Basic and acidic residues" evidence="1">
    <location>
        <begin position="1"/>
        <end position="12"/>
    </location>
</feature>
<feature type="region of interest" description="Disordered" evidence="1">
    <location>
        <begin position="1"/>
        <end position="165"/>
    </location>
</feature>
<feature type="compositionally biased region" description="Polar residues" evidence="1">
    <location>
        <begin position="38"/>
        <end position="64"/>
    </location>
</feature>